<evidence type="ECO:0000256" key="2">
    <source>
        <dbReference type="ARBA" id="ARBA00012944"/>
    </source>
</evidence>
<keyword evidence="12 16" id="KW-0830">Ubiquinone</keyword>
<evidence type="ECO:0000256" key="7">
    <source>
        <dbReference type="ARBA" id="ARBA00022792"/>
    </source>
</evidence>
<feature type="transmembrane region" description="Helical" evidence="16">
    <location>
        <begin position="252"/>
        <end position="276"/>
    </location>
</feature>
<sequence length="670" mass="77509">MELLIVFLPIIGVFINLLSYNLFGRYTIKLNIIILFITTLLTYIMFYQIIILQIPNTIITFKWFNTGLISVYWGFTFNSFSILMLTIVNTISLLVHIYSLEYMANDPHKNRFFAYLSLFTFLMLILVTGNNLIQTFVGWEGVGISSYLLISFWYTRIQANKSAIKAIIVNKIGDSAFLIGMFGIHYLFKTFNYDTIFSLIYLYDNTYISILNYNINILTFLCLFFFLGAMGKSAQIILHTWLPDAMEGPTPVSALIHAATMVTAGVFLIIKLSVIIEFSSVTLIIITIIGAMTSFFASIVAIAQNDLKRIIAYSTCSQLGYMFFVCGISSYNVGAFHLFNHAFFKALLFLSAGNIIHALNDEQDIRKMGGLNYVLPITYTFVFIGSLALMGIPFLTGFYSKDVIIELAYSNFKISSFFAYWLGTLSAFFTAFYSFRLMYYVFFNDPRNSKVLYTFSYEPSYYMLIPCFILVFLSIFIGYLTKDMMIGMGTNFWNNSIYIKPTNLLIIESEFLNTYIKNIPVIFSICGFFISLIIYRLCKKLLTRLVLTENGKFLYLYLNKKWFFDSFYNFFIIKYILKIGYFITFKLLDKGFIELIGPDGLIKTFLHLSKKLSSLHTGQIYHYAFIVFTGLLFILLFILYYNYLAILLDLRLMYIWIFGIFLLFAFDNDK</sequence>
<keyword evidence="20" id="KW-0560">Oxidoreductase</keyword>
<evidence type="ECO:0000256" key="8">
    <source>
        <dbReference type="ARBA" id="ARBA00022967"/>
    </source>
</evidence>
<keyword evidence="10 16" id="KW-1133">Transmembrane helix</keyword>
<feature type="transmembrane region" description="Helical" evidence="16">
    <location>
        <begin position="310"/>
        <end position="330"/>
    </location>
</feature>
<gene>
    <name evidence="20" type="primary">nad5</name>
</gene>
<dbReference type="Pfam" id="PF00361">
    <property type="entry name" value="Proton_antipo_M"/>
    <property type="match status" value="1"/>
</dbReference>
<evidence type="ECO:0000256" key="5">
    <source>
        <dbReference type="ARBA" id="ARBA00022660"/>
    </source>
</evidence>
<feature type="transmembrane region" description="Helical" evidence="16">
    <location>
        <begin position="460"/>
        <end position="480"/>
    </location>
</feature>
<feature type="transmembrane region" description="Helical" evidence="16">
    <location>
        <begin position="71"/>
        <end position="100"/>
    </location>
</feature>
<dbReference type="PANTHER" id="PTHR42829">
    <property type="entry name" value="NADH-UBIQUINONE OXIDOREDUCTASE CHAIN 5"/>
    <property type="match status" value="1"/>
</dbReference>
<dbReference type="InterPro" id="IPR010934">
    <property type="entry name" value="NADH_DH_su5_C"/>
</dbReference>
<feature type="transmembrane region" description="Helical" evidence="16">
    <location>
        <begin position="30"/>
        <end position="51"/>
    </location>
</feature>
<feature type="transmembrane region" description="Helical" evidence="16">
    <location>
        <begin position="620"/>
        <end position="641"/>
    </location>
</feature>
<evidence type="ECO:0000256" key="16">
    <source>
        <dbReference type="RuleBase" id="RU003404"/>
    </source>
</evidence>
<dbReference type="Gene3D" id="1.20.5.2700">
    <property type="match status" value="1"/>
</dbReference>
<accession>A0A0B5H4T4</accession>
<feature type="transmembrane region" description="Helical" evidence="16">
    <location>
        <begin position="208"/>
        <end position="231"/>
    </location>
</feature>
<evidence type="ECO:0000256" key="1">
    <source>
        <dbReference type="ARBA" id="ARBA00004448"/>
    </source>
</evidence>
<feature type="transmembrane region" description="Helical" evidence="16">
    <location>
        <begin position="136"/>
        <end position="155"/>
    </location>
</feature>
<dbReference type="EMBL" id="KP165391">
    <property type="protein sequence ID" value="AJF36674.1"/>
    <property type="molecule type" value="Genomic_DNA"/>
</dbReference>
<dbReference type="Pfam" id="PF00662">
    <property type="entry name" value="Proton_antipo_N"/>
    <property type="match status" value="1"/>
</dbReference>
<dbReference type="NCBIfam" id="NF005141">
    <property type="entry name" value="PRK06590.1"/>
    <property type="match status" value="1"/>
</dbReference>
<feature type="transmembrane region" description="Helical" evidence="16">
    <location>
        <begin position="519"/>
        <end position="538"/>
    </location>
</feature>
<evidence type="ECO:0000256" key="14">
    <source>
        <dbReference type="ARBA" id="ARBA00023136"/>
    </source>
</evidence>
<evidence type="ECO:0000256" key="15">
    <source>
        <dbReference type="ARBA" id="ARBA00049551"/>
    </source>
</evidence>
<keyword evidence="8" id="KW-1278">Translocase</keyword>
<keyword evidence="7" id="KW-0999">Mitochondrion inner membrane</keyword>
<feature type="transmembrane region" description="Helical" evidence="16">
    <location>
        <begin position="418"/>
        <end position="439"/>
    </location>
</feature>
<organism evidence="20">
    <name type="scientific">Gefionella okellyi</name>
    <dbReference type="NCBI Taxonomy" id="2853422"/>
    <lineage>
        <taxon>Eukaryota</taxon>
        <taxon>Malawimonadida</taxon>
        <taxon>Malawimonadidae</taxon>
        <taxon>Gefionella</taxon>
    </lineage>
</organism>
<evidence type="ECO:0000256" key="4">
    <source>
        <dbReference type="ARBA" id="ARBA00022448"/>
    </source>
</evidence>
<dbReference type="InterPro" id="IPR018393">
    <property type="entry name" value="NADHpl_OxRdtase_5_subgr"/>
</dbReference>
<feature type="transmembrane region" description="Helical" evidence="16">
    <location>
        <begin position="342"/>
        <end position="359"/>
    </location>
</feature>
<keyword evidence="14 16" id="KW-0472">Membrane</keyword>
<evidence type="ECO:0000259" key="19">
    <source>
        <dbReference type="Pfam" id="PF06455"/>
    </source>
</evidence>
<dbReference type="AlphaFoldDB" id="A0A0B5H4T4"/>
<evidence type="ECO:0000259" key="17">
    <source>
        <dbReference type="Pfam" id="PF00361"/>
    </source>
</evidence>
<dbReference type="GO" id="GO:0005743">
    <property type="term" value="C:mitochondrial inner membrane"/>
    <property type="evidence" value="ECO:0007669"/>
    <property type="project" value="UniProtKB-SubCell"/>
</dbReference>
<dbReference type="PRINTS" id="PR01434">
    <property type="entry name" value="NADHDHGNASE5"/>
</dbReference>
<dbReference type="GO" id="GO:0003954">
    <property type="term" value="F:NADH dehydrogenase activity"/>
    <property type="evidence" value="ECO:0007669"/>
    <property type="project" value="TreeGrafter"/>
</dbReference>
<evidence type="ECO:0000256" key="6">
    <source>
        <dbReference type="ARBA" id="ARBA00022692"/>
    </source>
</evidence>
<proteinExistence type="inferred from homology"/>
<dbReference type="Pfam" id="PF06455">
    <property type="entry name" value="NADH5_C"/>
    <property type="match status" value="1"/>
</dbReference>
<dbReference type="GO" id="GO:0008137">
    <property type="term" value="F:NADH dehydrogenase (ubiquinone) activity"/>
    <property type="evidence" value="ECO:0007669"/>
    <property type="project" value="UniProtKB-EC"/>
</dbReference>
<keyword evidence="6 16" id="KW-0812">Transmembrane</keyword>
<feature type="transmembrane region" description="Helical" evidence="16">
    <location>
        <begin position="6"/>
        <end position="23"/>
    </location>
</feature>
<keyword evidence="13 16" id="KW-0496">Mitochondrion</keyword>
<dbReference type="EC" id="7.1.1.2" evidence="2 16"/>
<evidence type="ECO:0000256" key="9">
    <source>
        <dbReference type="ARBA" id="ARBA00022982"/>
    </source>
</evidence>
<feature type="transmembrane region" description="Helical" evidence="16">
    <location>
        <begin position="371"/>
        <end position="398"/>
    </location>
</feature>
<feature type="domain" description="NADH-Ubiquinone oxidoreductase (complex I) chain 5 N-terminal" evidence="18">
    <location>
        <begin position="63"/>
        <end position="113"/>
    </location>
</feature>
<dbReference type="InterPro" id="IPR001750">
    <property type="entry name" value="ND/Mrp_TM"/>
</dbReference>
<feature type="transmembrane region" description="Helical" evidence="16">
    <location>
        <begin position="112"/>
        <end position="130"/>
    </location>
</feature>
<evidence type="ECO:0000313" key="20">
    <source>
        <dbReference type="EMBL" id="AJF36674.1"/>
    </source>
</evidence>
<keyword evidence="9" id="KW-0249">Electron transport</keyword>
<dbReference type="InterPro" id="IPR001516">
    <property type="entry name" value="Proton_antipo_N"/>
</dbReference>
<geneLocation type="mitochondrion" evidence="20"/>
<name>A0A0B5H4T4_9EUKA</name>
<dbReference type="PRINTS" id="PR01435">
    <property type="entry name" value="NPOXDRDTASE5"/>
</dbReference>
<evidence type="ECO:0000256" key="11">
    <source>
        <dbReference type="ARBA" id="ARBA00023027"/>
    </source>
</evidence>
<evidence type="ECO:0000256" key="13">
    <source>
        <dbReference type="ARBA" id="ARBA00023128"/>
    </source>
</evidence>
<feature type="transmembrane region" description="Helical" evidence="16">
    <location>
        <begin position="282"/>
        <end position="303"/>
    </location>
</feature>
<dbReference type="PANTHER" id="PTHR42829:SF2">
    <property type="entry name" value="NADH-UBIQUINONE OXIDOREDUCTASE CHAIN 5"/>
    <property type="match status" value="1"/>
</dbReference>
<comment type="similarity">
    <text evidence="16">Belongs to the complex I subunit 5 family.</text>
</comment>
<dbReference type="GO" id="GO:0042773">
    <property type="term" value="P:ATP synthesis coupled electron transport"/>
    <property type="evidence" value="ECO:0007669"/>
    <property type="project" value="InterPro"/>
</dbReference>
<comment type="catalytic activity">
    <reaction evidence="15 16">
        <text>a ubiquinone + NADH + 5 H(+)(in) = a ubiquinol + NAD(+) + 4 H(+)(out)</text>
        <dbReference type="Rhea" id="RHEA:29091"/>
        <dbReference type="Rhea" id="RHEA-COMP:9565"/>
        <dbReference type="Rhea" id="RHEA-COMP:9566"/>
        <dbReference type="ChEBI" id="CHEBI:15378"/>
        <dbReference type="ChEBI" id="CHEBI:16389"/>
        <dbReference type="ChEBI" id="CHEBI:17976"/>
        <dbReference type="ChEBI" id="CHEBI:57540"/>
        <dbReference type="ChEBI" id="CHEBI:57945"/>
        <dbReference type="EC" id="7.1.1.2"/>
    </reaction>
</comment>
<feature type="transmembrane region" description="Helical" evidence="16">
    <location>
        <begin position="648"/>
        <end position="666"/>
    </location>
</feature>
<keyword evidence="11 16" id="KW-0520">NAD</keyword>
<keyword evidence="4 16" id="KW-0813">Transport</keyword>
<evidence type="ECO:0000256" key="3">
    <source>
        <dbReference type="ARBA" id="ARBA00021096"/>
    </source>
</evidence>
<keyword evidence="5" id="KW-0679">Respiratory chain</keyword>
<feature type="transmembrane region" description="Helical" evidence="16">
    <location>
        <begin position="562"/>
        <end position="583"/>
    </location>
</feature>
<evidence type="ECO:0000256" key="10">
    <source>
        <dbReference type="ARBA" id="ARBA00022989"/>
    </source>
</evidence>
<feature type="transmembrane region" description="Helical" evidence="16">
    <location>
        <begin position="167"/>
        <end position="188"/>
    </location>
</feature>
<comment type="subcellular location">
    <subcellularLocation>
        <location evidence="1">Mitochondrion inner membrane</location>
        <topology evidence="1">Multi-pass membrane protein</topology>
    </subcellularLocation>
</comment>
<dbReference type="GO" id="GO:0015990">
    <property type="term" value="P:electron transport coupled proton transport"/>
    <property type="evidence" value="ECO:0007669"/>
    <property type="project" value="TreeGrafter"/>
</dbReference>
<evidence type="ECO:0000256" key="12">
    <source>
        <dbReference type="ARBA" id="ARBA00023075"/>
    </source>
</evidence>
<evidence type="ECO:0000259" key="18">
    <source>
        <dbReference type="Pfam" id="PF00662"/>
    </source>
</evidence>
<dbReference type="InterPro" id="IPR003945">
    <property type="entry name" value="NU5C-like"/>
</dbReference>
<reference evidence="20" key="1">
    <citation type="submission" date="2014-11" db="EMBL/GenBank/DDBJ databases">
        <authorList>
            <person name="Lang B.F."/>
        </authorList>
    </citation>
    <scope>NUCLEOTIDE SEQUENCE</scope>
    <source>
        <strain evidence="20">249</strain>
    </source>
</reference>
<comment type="function">
    <text evidence="16">Core subunit of the mitochondrial membrane respiratory chain NADH dehydrogenase (Complex I) which catalyzes electron transfer from NADH through the respiratory chain, using ubiquinone as an electron acceptor. Essential for the catalytic activity and assembly of complex I.</text>
</comment>
<protein>
    <recommendedName>
        <fullName evidence="3 16">NADH-ubiquinone oxidoreductase chain 5</fullName>
        <ecNumber evidence="2 16">7.1.1.2</ecNumber>
    </recommendedName>
</protein>
<dbReference type="NCBIfam" id="TIGR01974">
    <property type="entry name" value="NDH_I_L"/>
    <property type="match status" value="1"/>
</dbReference>
<feature type="domain" description="NADH:quinone oxidoreductase/Mrp antiporter transmembrane" evidence="17">
    <location>
        <begin position="130"/>
        <end position="428"/>
    </location>
</feature>
<feature type="domain" description="NADH dehydrogenase subunit 5 C-terminal" evidence="19">
    <location>
        <begin position="511"/>
        <end position="637"/>
    </location>
</feature>